<proteinExistence type="predicted"/>
<dbReference type="EMBL" id="HF584452">
    <property type="protein sequence ID" value="CCQ43949.1"/>
    <property type="molecule type" value="Genomic_DNA"/>
</dbReference>
<accession>L8E9V4</accession>
<evidence type="ECO:0000256" key="2">
    <source>
        <dbReference type="SAM" id="SignalP"/>
    </source>
</evidence>
<feature type="transmembrane region" description="Helical" evidence="1">
    <location>
        <begin position="93"/>
        <end position="117"/>
    </location>
</feature>
<evidence type="ECO:0000313" key="3">
    <source>
        <dbReference type="EMBL" id="CCQ43949.1"/>
    </source>
</evidence>
<protein>
    <submittedName>
        <fullName evidence="3">Alternative protein CRB1</fullName>
    </submittedName>
</protein>
<sequence>MLHVRTVLTITLVTAGLDTQVPSVRSTSMNAIVTPASPMGNVWSCPQRNNMDASLDCLLLSATMKPQVMSVSVSLDSQESTAKKTSMNVLQTLAKMVVLVRTCLGIILAIAHLITFLELFMEEGTVLIFSWAVPISNV</sequence>
<reference evidence="3" key="1">
    <citation type="journal article" date="2013" name="PLoS ONE">
        <title>Direct detection of alternative open reading frames translation products in human significantly expands the proteome.</title>
        <authorList>
            <person name="Vanderperre B."/>
            <person name="Lucier J.-F."/>
            <person name="Motard J."/>
            <person name="Tremblay G."/>
            <person name="Vanderperre S."/>
            <person name="Wisztorski M."/>
            <person name="Salzet M."/>
            <person name="Boisvert F.-M."/>
            <person name="Roucou X."/>
        </authorList>
    </citation>
    <scope>NUCLEOTIDE SEQUENCE</scope>
</reference>
<dbReference type="OrthoDB" id="283575at2759"/>
<feature type="chain" id="PRO_5003988455" evidence="2">
    <location>
        <begin position="17"/>
        <end position="138"/>
    </location>
</feature>
<keyword evidence="1" id="KW-0472">Membrane</keyword>
<dbReference type="AlphaFoldDB" id="L8E9V4"/>
<dbReference type="ChiTaRS" id="CRB1">
    <property type="organism name" value="human"/>
</dbReference>
<keyword evidence="2" id="KW-0732">Signal</keyword>
<evidence type="ECO:0000256" key="1">
    <source>
        <dbReference type="SAM" id="Phobius"/>
    </source>
</evidence>
<keyword evidence="1" id="KW-0812">Transmembrane</keyword>
<keyword evidence="1" id="KW-1133">Transmembrane helix</keyword>
<name>L8E9V4_HUMAN</name>
<feature type="signal peptide" evidence="2">
    <location>
        <begin position="1"/>
        <end position="16"/>
    </location>
</feature>
<gene>
    <name evidence="3" type="primary">CRB1</name>
</gene>
<organism evidence="3">
    <name type="scientific">Homo sapiens</name>
    <name type="common">Human</name>
    <dbReference type="NCBI Taxonomy" id="9606"/>
    <lineage>
        <taxon>Eukaryota</taxon>
        <taxon>Metazoa</taxon>
        <taxon>Chordata</taxon>
        <taxon>Craniata</taxon>
        <taxon>Vertebrata</taxon>
        <taxon>Euteleostomi</taxon>
        <taxon>Mammalia</taxon>
        <taxon>Eutheria</taxon>
        <taxon>Euarchontoglires</taxon>
        <taxon>Primates</taxon>
        <taxon>Haplorrhini</taxon>
        <taxon>Catarrhini</taxon>
        <taxon>Hominidae</taxon>
        <taxon>Homo</taxon>
    </lineage>
</organism>